<evidence type="ECO:0000259" key="1">
    <source>
        <dbReference type="Pfam" id="PF09823"/>
    </source>
</evidence>
<keyword evidence="3" id="KW-1185">Reference proteome</keyword>
<evidence type="ECO:0000313" key="2">
    <source>
        <dbReference type="EMBL" id="MBB4143220.1"/>
    </source>
</evidence>
<evidence type="ECO:0000313" key="3">
    <source>
        <dbReference type="Proteomes" id="UP000519897"/>
    </source>
</evidence>
<gene>
    <name evidence="2" type="ORF">GGQ72_001719</name>
</gene>
<protein>
    <recommendedName>
        <fullName evidence="1">DUF2357 domain-containing protein</fullName>
    </recommendedName>
</protein>
<accession>A0A7W6PRY9</accession>
<comment type="caution">
    <text evidence="2">The sequence shown here is derived from an EMBL/GenBank/DDBJ whole genome shotgun (WGS) entry which is preliminary data.</text>
</comment>
<dbReference type="InterPro" id="IPR018633">
    <property type="entry name" value="DUF2357"/>
</dbReference>
<feature type="domain" description="DUF2357" evidence="1">
    <location>
        <begin position="85"/>
        <end position="337"/>
    </location>
</feature>
<name>A0A7W6PRY9_9HYPH</name>
<dbReference type="RefSeq" id="WP_165132888.1">
    <property type="nucleotide sequence ID" value="NZ_CP049250.1"/>
</dbReference>
<sequence>MLTCLAFEDDQGHRVTELLIVARESDLDAIKVLPVSEALEYGEEPIQLLEGRTYHYEVKDAGLELEPIPGILQRFMVGAVDLDRGMLTPGLYVGSLQLHLLRAGQRVGSARVEVRSRKLDFRSDYRSMLDDIANVSLDLLLAMFSPSSVDVDFDLTKDSDSLQQQFFFLRSLIDSADFRAAMQQVLAQPHSRLVATHEERSASRPVSGGAEIGRQIASRYPRERLGPSHPLSASLPTVPRYIYSSAVVETHDTPENRFVLFVIEQFIELLTTMSTILQSKGRAAVHFVGREIGPLLQRMEEYRSHDLFQDVSHLTELPLGSPVLQRKAGYREVLEAWLKFNAAGRLTWGGLDDVISAGSRNAAALYEYWLFFVLLRALEPWFGVAREEVINTIVVPRSDGFGLKVKSGEVLPLPGVAFRHNGDEWKLQFSYNRTFSDGPSKPNFKRLTFFDSGSADSWSRKMRPDFTISIWPSAFDQNEAAANGKLIHLHFDAKYSVDQLKELFGDPEIDVDEEKRSQRVGRYTRGDLLKMHAYKDAIRRSKGAYVLYPGYGSGHRNFLWQEYHEVIPGLGAFSIRPDDADTGCETIRKFLLDVLDELSPPASKS</sequence>
<reference evidence="2 3" key="1">
    <citation type="submission" date="2020-08" db="EMBL/GenBank/DDBJ databases">
        <title>Genomic Encyclopedia of Type Strains, Phase IV (KMG-IV): sequencing the most valuable type-strain genomes for metagenomic binning, comparative biology and taxonomic classification.</title>
        <authorList>
            <person name="Goeker M."/>
        </authorList>
    </citation>
    <scope>NUCLEOTIDE SEQUENCE [LARGE SCALE GENOMIC DNA]</scope>
    <source>
        <strain evidence="2 3">DSM 29514</strain>
    </source>
</reference>
<proteinExistence type="predicted"/>
<organism evidence="2 3">
    <name type="scientific">Rhizobium rhizoryzae</name>
    <dbReference type="NCBI Taxonomy" id="451876"/>
    <lineage>
        <taxon>Bacteria</taxon>
        <taxon>Pseudomonadati</taxon>
        <taxon>Pseudomonadota</taxon>
        <taxon>Alphaproteobacteria</taxon>
        <taxon>Hyphomicrobiales</taxon>
        <taxon>Rhizobiaceae</taxon>
        <taxon>Rhizobium/Agrobacterium group</taxon>
        <taxon>Rhizobium</taxon>
    </lineage>
</organism>
<dbReference type="Pfam" id="PF09823">
    <property type="entry name" value="DUF2357"/>
    <property type="match status" value="1"/>
</dbReference>
<dbReference type="EMBL" id="JACIEC010000001">
    <property type="protein sequence ID" value="MBB4143220.1"/>
    <property type="molecule type" value="Genomic_DNA"/>
</dbReference>
<dbReference type="InterPro" id="IPR007505">
    <property type="entry name" value="PDDEXK_7"/>
</dbReference>
<dbReference type="Pfam" id="PF04411">
    <property type="entry name" value="PDDEXK_7"/>
    <property type="match status" value="1"/>
</dbReference>
<dbReference type="AlphaFoldDB" id="A0A7W6PRY9"/>
<dbReference type="Proteomes" id="UP000519897">
    <property type="component" value="Unassembled WGS sequence"/>
</dbReference>